<name>A0A948RU73_UNCEI</name>
<keyword evidence="8" id="KW-0645">Protease</keyword>
<dbReference type="Pfam" id="PF01145">
    <property type="entry name" value="Band_7"/>
    <property type="match status" value="1"/>
</dbReference>
<comment type="function">
    <text evidence="6">HflC and HflK could encode or regulate a protease.</text>
</comment>
<organism evidence="8 9">
    <name type="scientific">Eiseniibacteriota bacterium</name>
    <dbReference type="NCBI Taxonomy" id="2212470"/>
    <lineage>
        <taxon>Bacteria</taxon>
        <taxon>Candidatus Eiseniibacteriota</taxon>
    </lineage>
</organism>
<evidence type="ECO:0000256" key="6">
    <source>
        <dbReference type="RuleBase" id="RU364113"/>
    </source>
</evidence>
<evidence type="ECO:0000256" key="3">
    <source>
        <dbReference type="ARBA" id="ARBA00022692"/>
    </source>
</evidence>
<dbReference type="Gene3D" id="3.30.479.30">
    <property type="entry name" value="Band 7 domain"/>
    <property type="match status" value="1"/>
</dbReference>
<dbReference type="InterPro" id="IPR036013">
    <property type="entry name" value="Band_7/SPFH_dom_sf"/>
</dbReference>
<comment type="subcellular location">
    <subcellularLocation>
        <location evidence="1 6">Membrane</location>
    </subcellularLocation>
</comment>
<dbReference type="CDD" id="cd03404">
    <property type="entry name" value="SPFH_HflK"/>
    <property type="match status" value="1"/>
</dbReference>
<dbReference type="EMBL" id="JAHJDP010000018">
    <property type="protein sequence ID" value="MBU2689789.1"/>
    <property type="molecule type" value="Genomic_DNA"/>
</dbReference>
<dbReference type="InterPro" id="IPR050710">
    <property type="entry name" value="Band7/mec-2_domain"/>
</dbReference>
<proteinExistence type="inferred from homology"/>
<comment type="similarity">
    <text evidence="2 6">Belongs to the band 7/mec-2 family. HflK subfamily.</text>
</comment>
<gene>
    <name evidence="8" type="primary">hflK</name>
    <name evidence="8" type="ORF">KJ970_02600</name>
</gene>
<keyword evidence="4 6" id="KW-1133">Transmembrane helix</keyword>
<keyword evidence="8" id="KW-0378">Hydrolase</keyword>
<protein>
    <recommendedName>
        <fullName evidence="6">Protein HflK</fullName>
    </recommendedName>
</protein>
<evidence type="ECO:0000256" key="2">
    <source>
        <dbReference type="ARBA" id="ARBA00006971"/>
    </source>
</evidence>
<dbReference type="AlphaFoldDB" id="A0A948RU73"/>
<comment type="subunit">
    <text evidence="6">HflC and HflK may interact to form a multimeric complex.</text>
</comment>
<sequence length="332" mass="37616">MDSPEIRDIHLRLPSGRLIKYIIMAILVLVLVRTGFYTVGPEENGVITRFGAFVRTTEPGLHMMIPFGIEAVEKIAVQRQHKEEFGFRTLQGGVRTQYATRNYDEESLMLTGDLNAAQVEWVVQFRIVDPYKNIFRVREIRSTFRAMTEAVIRGVIGDRTVNEVITVGRTAIAIDVEQKLQILCDQYETGIRVDQVVLQDVNPPDPVKPSFNGVNEAQQERERLINEALAEYNRVIPRARGEALQTIQQAEGYYLDRINRARGDSARFVALYEAYSQAPEVTRKRIFLETMNDILPKAGKKLIIDDDVKGILPLLNLGAGQLGMDQGKEAQR</sequence>
<evidence type="ECO:0000313" key="8">
    <source>
        <dbReference type="EMBL" id="MBU2689789.1"/>
    </source>
</evidence>
<accession>A0A948RU73</accession>
<dbReference type="SMART" id="SM00244">
    <property type="entry name" value="PHB"/>
    <property type="match status" value="1"/>
</dbReference>
<dbReference type="GO" id="GO:0008233">
    <property type="term" value="F:peptidase activity"/>
    <property type="evidence" value="ECO:0007669"/>
    <property type="project" value="UniProtKB-KW"/>
</dbReference>
<evidence type="ECO:0000259" key="7">
    <source>
        <dbReference type="SMART" id="SM00244"/>
    </source>
</evidence>
<feature type="domain" description="Band 7" evidence="7">
    <location>
        <begin position="34"/>
        <end position="215"/>
    </location>
</feature>
<reference evidence="8" key="1">
    <citation type="submission" date="2021-05" db="EMBL/GenBank/DDBJ databases">
        <title>Energy efficiency and biological interactions define the core microbiome of deep oligotrophic groundwater.</title>
        <authorList>
            <person name="Mehrshad M."/>
            <person name="Lopez-Fernandez M."/>
            <person name="Bell E."/>
            <person name="Bernier-Latmani R."/>
            <person name="Bertilsson S."/>
            <person name="Dopson M."/>
        </authorList>
    </citation>
    <scope>NUCLEOTIDE SEQUENCE</scope>
    <source>
        <strain evidence="8">Modern_marine.mb.64</strain>
    </source>
</reference>
<dbReference type="PANTHER" id="PTHR43327">
    <property type="entry name" value="STOMATIN-LIKE PROTEIN 2, MITOCHONDRIAL"/>
    <property type="match status" value="1"/>
</dbReference>
<evidence type="ECO:0000256" key="5">
    <source>
        <dbReference type="ARBA" id="ARBA00023136"/>
    </source>
</evidence>
<feature type="transmembrane region" description="Helical" evidence="6">
    <location>
        <begin position="21"/>
        <end position="40"/>
    </location>
</feature>
<keyword evidence="5 6" id="KW-0472">Membrane</keyword>
<dbReference type="GO" id="GO:0016020">
    <property type="term" value="C:membrane"/>
    <property type="evidence" value="ECO:0007669"/>
    <property type="project" value="UniProtKB-SubCell"/>
</dbReference>
<evidence type="ECO:0000256" key="4">
    <source>
        <dbReference type="ARBA" id="ARBA00022989"/>
    </source>
</evidence>
<comment type="caution">
    <text evidence="8">The sequence shown here is derived from an EMBL/GenBank/DDBJ whole genome shotgun (WGS) entry which is preliminary data.</text>
</comment>
<dbReference type="SUPFAM" id="SSF117892">
    <property type="entry name" value="Band 7/SPFH domain"/>
    <property type="match status" value="1"/>
</dbReference>
<dbReference type="PANTHER" id="PTHR43327:SF2">
    <property type="entry name" value="MODULATOR OF FTSH PROTEASE HFLK"/>
    <property type="match status" value="1"/>
</dbReference>
<evidence type="ECO:0000313" key="9">
    <source>
        <dbReference type="Proteomes" id="UP000777784"/>
    </source>
</evidence>
<keyword evidence="3 6" id="KW-0812">Transmembrane</keyword>
<dbReference type="InterPro" id="IPR001107">
    <property type="entry name" value="Band_7"/>
</dbReference>
<dbReference type="GO" id="GO:0006508">
    <property type="term" value="P:proteolysis"/>
    <property type="evidence" value="ECO:0007669"/>
    <property type="project" value="UniProtKB-KW"/>
</dbReference>
<dbReference type="Proteomes" id="UP000777784">
    <property type="component" value="Unassembled WGS sequence"/>
</dbReference>
<dbReference type="InterPro" id="IPR010201">
    <property type="entry name" value="HflK"/>
</dbReference>
<dbReference type="NCBIfam" id="TIGR01933">
    <property type="entry name" value="hflK"/>
    <property type="match status" value="1"/>
</dbReference>
<evidence type="ECO:0000256" key="1">
    <source>
        <dbReference type="ARBA" id="ARBA00004370"/>
    </source>
</evidence>